<evidence type="ECO:0000313" key="1">
    <source>
        <dbReference type="EMBL" id="KIM75267.1"/>
    </source>
</evidence>
<proteinExistence type="predicted"/>
<keyword evidence="2" id="KW-1185">Reference proteome</keyword>
<dbReference type="InParanoid" id="A0A0C3BDA4"/>
<reference evidence="2" key="2">
    <citation type="submission" date="2015-01" db="EMBL/GenBank/DDBJ databases">
        <title>Evolutionary Origins and Diversification of the Mycorrhizal Mutualists.</title>
        <authorList>
            <consortium name="DOE Joint Genome Institute"/>
            <consortium name="Mycorrhizal Genomics Consortium"/>
            <person name="Kohler A."/>
            <person name="Kuo A."/>
            <person name="Nagy L.G."/>
            <person name="Floudas D."/>
            <person name="Copeland A."/>
            <person name="Barry K.W."/>
            <person name="Cichocki N."/>
            <person name="Veneault-Fourrey C."/>
            <person name="LaButti K."/>
            <person name="Lindquist E.A."/>
            <person name="Lipzen A."/>
            <person name="Lundell T."/>
            <person name="Morin E."/>
            <person name="Murat C."/>
            <person name="Riley R."/>
            <person name="Ohm R."/>
            <person name="Sun H."/>
            <person name="Tunlid A."/>
            <person name="Henrissat B."/>
            <person name="Grigoriev I.V."/>
            <person name="Hibbett D.S."/>
            <person name="Martin F."/>
        </authorList>
    </citation>
    <scope>NUCLEOTIDE SEQUENCE [LARGE SCALE GENOMIC DNA]</scope>
    <source>
        <strain evidence="2">F 1598</strain>
    </source>
</reference>
<organism evidence="1 2">
    <name type="scientific">Piloderma croceum (strain F 1598)</name>
    <dbReference type="NCBI Taxonomy" id="765440"/>
    <lineage>
        <taxon>Eukaryota</taxon>
        <taxon>Fungi</taxon>
        <taxon>Dikarya</taxon>
        <taxon>Basidiomycota</taxon>
        <taxon>Agaricomycotina</taxon>
        <taxon>Agaricomycetes</taxon>
        <taxon>Agaricomycetidae</taxon>
        <taxon>Atheliales</taxon>
        <taxon>Atheliaceae</taxon>
        <taxon>Piloderma</taxon>
    </lineage>
</organism>
<dbReference type="AlphaFoldDB" id="A0A0C3BDA4"/>
<dbReference type="HOGENOM" id="CLU_2321220_0_0_1"/>
<protein>
    <submittedName>
        <fullName evidence="1">Uncharacterized protein</fullName>
    </submittedName>
</protein>
<reference evidence="1 2" key="1">
    <citation type="submission" date="2014-04" db="EMBL/GenBank/DDBJ databases">
        <authorList>
            <consortium name="DOE Joint Genome Institute"/>
            <person name="Kuo A."/>
            <person name="Tarkka M."/>
            <person name="Buscot F."/>
            <person name="Kohler A."/>
            <person name="Nagy L.G."/>
            <person name="Floudas D."/>
            <person name="Copeland A."/>
            <person name="Barry K.W."/>
            <person name="Cichocki N."/>
            <person name="Veneault-Fourrey C."/>
            <person name="LaButti K."/>
            <person name="Lindquist E.A."/>
            <person name="Lipzen A."/>
            <person name="Lundell T."/>
            <person name="Morin E."/>
            <person name="Murat C."/>
            <person name="Sun H."/>
            <person name="Tunlid A."/>
            <person name="Henrissat B."/>
            <person name="Grigoriev I.V."/>
            <person name="Hibbett D.S."/>
            <person name="Martin F."/>
            <person name="Nordberg H.P."/>
            <person name="Cantor M.N."/>
            <person name="Hua S.X."/>
        </authorList>
    </citation>
    <scope>NUCLEOTIDE SEQUENCE [LARGE SCALE GENOMIC DNA]</scope>
    <source>
        <strain evidence="1 2">F 1598</strain>
    </source>
</reference>
<dbReference type="Proteomes" id="UP000054166">
    <property type="component" value="Unassembled WGS sequence"/>
</dbReference>
<sequence>MLLEMHITRDYENHTVRLSETHYIRQILISSIWRMWILCRCLWIQTDQRTKRDTIRDLYIGKLLGATYAMQPDISRYPICDRNDSARGLDRSKENIEIF</sequence>
<gene>
    <name evidence="1" type="ORF">PILCRDRAFT_827367</name>
</gene>
<accession>A0A0C3BDA4</accession>
<name>A0A0C3BDA4_PILCF</name>
<evidence type="ECO:0000313" key="2">
    <source>
        <dbReference type="Proteomes" id="UP000054166"/>
    </source>
</evidence>
<dbReference type="EMBL" id="KN833048">
    <property type="protein sequence ID" value="KIM75267.1"/>
    <property type="molecule type" value="Genomic_DNA"/>
</dbReference>